<feature type="compositionally biased region" description="Low complexity" evidence="1">
    <location>
        <begin position="212"/>
        <end position="227"/>
    </location>
</feature>
<keyword evidence="3" id="KW-1185">Reference proteome</keyword>
<feature type="compositionally biased region" description="Acidic residues" evidence="1">
    <location>
        <begin position="242"/>
        <end position="255"/>
    </location>
</feature>
<reference evidence="2" key="1">
    <citation type="submission" date="2020-11" db="EMBL/GenBank/DDBJ databases">
        <authorList>
            <consortium name="DOE Joint Genome Institute"/>
            <person name="Ahrendt S."/>
            <person name="Riley R."/>
            <person name="Andreopoulos W."/>
            <person name="Labutti K."/>
            <person name="Pangilinan J."/>
            <person name="Ruiz-Duenas F.J."/>
            <person name="Barrasa J.M."/>
            <person name="Sanchez-Garcia M."/>
            <person name="Camarero S."/>
            <person name="Miyauchi S."/>
            <person name="Serrano A."/>
            <person name="Linde D."/>
            <person name="Babiker R."/>
            <person name="Drula E."/>
            <person name="Ayuso-Fernandez I."/>
            <person name="Pacheco R."/>
            <person name="Padilla G."/>
            <person name="Ferreira P."/>
            <person name="Barriuso J."/>
            <person name="Kellner H."/>
            <person name="Castanera R."/>
            <person name="Alfaro M."/>
            <person name="Ramirez L."/>
            <person name="Pisabarro A.G."/>
            <person name="Kuo A."/>
            <person name="Tritt A."/>
            <person name="Lipzen A."/>
            <person name="He G."/>
            <person name="Yan M."/>
            <person name="Ng V."/>
            <person name="Cullen D."/>
            <person name="Martin F."/>
            <person name="Rosso M.-N."/>
            <person name="Henrissat B."/>
            <person name="Hibbett D."/>
            <person name="Martinez A.T."/>
            <person name="Grigoriev I.V."/>
        </authorList>
    </citation>
    <scope>NUCLEOTIDE SEQUENCE</scope>
    <source>
        <strain evidence="2">AH 40177</strain>
    </source>
</reference>
<evidence type="ECO:0000313" key="3">
    <source>
        <dbReference type="Proteomes" id="UP000772434"/>
    </source>
</evidence>
<organism evidence="2 3">
    <name type="scientific">Rhodocollybia butyracea</name>
    <dbReference type="NCBI Taxonomy" id="206335"/>
    <lineage>
        <taxon>Eukaryota</taxon>
        <taxon>Fungi</taxon>
        <taxon>Dikarya</taxon>
        <taxon>Basidiomycota</taxon>
        <taxon>Agaricomycotina</taxon>
        <taxon>Agaricomycetes</taxon>
        <taxon>Agaricomycetidae</taxon>
        <taxon>Agaricales</taxon>
        <taxon>Marasmiineae</taxon>
        <taxon>Omphalotaceae</taxon>
        <taxon>Rhodocollybia</taxon>
    </lineage>
</organism>
<dbReference type="EMBL" id="JADNRY010000042">
    <property type="protein sequence ID" value="KAF9070269.1"/>
    <property type="molecule type" value="Genomic_DNA"/>
</dbReference>
<protein>
    <submittedName>
        <fullName evidence="2">Uncharacterized protein</fullName>
    </submittedName>
</protein>
<feature type="region of interest" description="Disordered" evidence="1">
    <location>
        <begin position="195"/>
        <end position="255"/>
    </location>
</feature>
<evidence type="ECO:0000313" key="2">
    <source>
        <dbReference type="EMBL" id="KAF9070269.1"/>
    </source>
</evidence>
<sequence length="255" mass="28248">MSFATSVILPKDVVNDLLFYSWATPPDEMPDILSLIAGLNTVLICEIPTLKAMLQKKPIPPRNAYEGPEIIFVPRSGLIRQVEPNTCSSLIKTLLEQLEPLSLRLQHWPPQDEVIAKVLVDIEGILLEMVPKLRATVTSRELSTAEICHLQGNNEHPSSPAISACDDEDEEIVDMTAAFERVLDWLQAEERDEMLPVPSPPVYGKASPDYLSDGYSSEYSSEGHTSTGYSRDVSMMDKASSAEDELEGDQLMDSD</sequence>
<gene>
    <name evidence="2" type="ORF">BDP27DRAFT_1420149</name>
</gene>
<comment type="caution">
    <text evidence="2">The sequence shown here is derived from an EMBL/GenBank/DDBJ whole genome shotgun (WGS) entry which is preliminary data.</text>
</comment>
<proteinExistence type="predicted"/>
<accession>A0A9P5PVX0</accession>
<name>A0A9P5PVX0_9AGAR</name>
<dbReference type="AlphaFoldDB" id="A0A9P5PVX0"/>
<dbReference type="Proteomes" id="UP000772434">
    <property type="component" value="Unassembled WGS sequence"/>
</dbReference>
<evidence type="ECO:0000256" key="1">
    <source>
        <dbReference type="SAM" id="MobiDB-lite"/>
    </source>
</evidence>